<proteinExistence type="predicted"/>
<dbReference type="EMBL" id="MU839000">
    <property type="protein sequence ID" value="KAK1770363.1"/>
    <property type="molecule type" value="Genomic_DNA"/>
</dbReference>
<evidence type="ECO:0000313" key="2">
    <source>
        <dbReference type="EMBL" id="KAK1770363.1"/>
    </source>
</evidence>
<dbReference type="GeneID" id="85310190"/>
<gene>
    <name evidence="2" type="ORF">QBC33DRAFT_527756</name>
</gene>
<name>A0AAJ0C568_9PEZI</name>
<reference evidence="2" key="1">
    <citation type="submission" date="2023-06" db="EMBL/GenBank/DDBJ databases">
        <title>Genome-scale phylogeny and comparative genomics of the fungal order Sordariales.</title>
        <authorList>
            <consortium name="Lawrence Berkeley National Laboratory"/>
            <person name="Hensen N."/>
            <person name="Bonometti L."/>
            <person name="Westerberg I."/>
            <person name="Brannstrom I.O."/>
            <person name="Guillou S."/>
            <person name="Cros-Aarteil S."/>
            <person name="Calhoun S."/>
            <person name="Haridas S."/>
            <person name="Kuo A."/>
            <person name="Mondo S."/>
            <person name="Pangilinan J."/>
            <person name="Riley R."/>
            <person name="Labutti K."/>
            <person name="Andreopoulos B."/>
            <person name="Lipzen A."/>
            <person name="Chen C."/>
            <person name="Yanf M."/>
            <person name="Daum C."/>
            <person name="Ng V."/>
            <person name="Clum A."/>
            <person name="Steindorff A."/>
            <person name="Ohm R."/>
            <person name="Martin F."/>
            <person name="Silar P."/>
            <person name="Natvig D."/>
            <person name="Lalanne C."/>
            <person name="Gautier V."/>
            <person name="Ament-Velasquez S.L."/>
            <person name="Kruys A."/>
            <person name="Hutchinson M.I."/>
            <person name="Powell A.J."/>
            <person name="Barry K."/>
            <person name="Miller A.N."/>
            <person name="Grigoriev I.V."/>
            <person name="Debuchy R."/>
            <person name="Gladieux P."/>
            <person name="Thoren M.H."/>
            <person name="Johannesson H."/>
        </authorList>
    </citation>
    <scope>NUCLEOTIDE SEQUENCE</scope>
    <source>
        <strain evidence="2">8032-3</strain>
    </source>
</reference>
<sequence>MGRLPLWKVIAGLVIDGLHYPAVVAHTVKRDWPLRAQDSPCCRRAKQLACMGTLASPPVTGGKVAIAVVDWLLRW</sequence>
<feature type="signal peptide" evidence="1">
    <location>
        <begin position="1"/>
        <end position="25"/>
    </location>
</feature>
<dbReference type="Proteomes" id="UP001244011">
    <property type="component" value="Unassembled WGS sequence"/>
</dbReference>
<dbReference type="RefSeq" id="XP_060286576.1">
    <property type="nucleotide sequence ID" value="XM_060427003.1"/>
</dbReference>
<evidence type="ECO:0000313" key="3">
    <source>
        <dbReference type="Proteomes" id="UP001244011"/>
    </source>
</evidence>
<protein>
    <submittedName>
        <fullName evidence="2">Uncharacterized protein</fullName>
    </submittedName>
</protein>
<feature type="chain" id="PRO_5042545613" evidence="1">
    <location>
        <begin position="26"/>
        <end position="75"/>
    </location>
</feature>
<keyword evidence="3" id="KW-1185">Reference proteome</keyword>
<keyword evidence="1" id="KW-0732">Signal</keyword>
<accession>A0AAJ0C568</accession>
<comment type="caution">
    <text evidence="2">The sequence shown here is derived from an EMBL/GenBank/DDBJ whole genome shotgun (WGS) entry which is preliminary data.</text>
</comment>
<dbReference type="AlphaFoldDB" id="A0AAJ0C568"/>
<evidence type="ECO:0000256" key="1">
    <source>
        <dbReference type="SAM" id="SignalP"/>
    </source>
</evidence>
<organism evidence="2 3">
    <name type="scientific">Phialemonium atrogriseum</name>
    <dbReference type="NCBI Taxonomy" id="1093897"/>
    <lineage>
        <taxon>Eukaryota</taxon>
        <taxon>Fungi</taxon>
        <taxon>Dikarya</taxon>
        <taxon>Ascomycota</taxon>
        <taxon>Pezizomycotina</taxon>
        <taxon>Sordariomycetes</taxon>
        <taxon>Sordariomycetidae</taxon>
        <taxon>Cephalothecales</taxon>
        <taxon>Cephalothecaceae</taxon>
        <taxon>Phialemonium</taxon>
    </lineage>
</organism>